<dbReference type="AlphaFoldDB" id="T1BZT9"/>
<dbReference type="SUPFAM" id="SSF53448">
    <property type="entry name" value="Nucleotide-diphospho-sugar transferases"/>
    <property type="match status" value="1"/>
</dbReference>
<evidence type="ECO:0000259" key="4">
    <source>
        <dbReference type="Pfam" id="PF00535"/>
    </source>
</evidence>
<comment type="caution">
    <text evidence="5">The sequence shown here is derived from an EMBL/GenBank/DDBJ whole genome shotgun (WGS) entry which is preliminary data.</text>
</comment>
<sequence>MSQPLSIAALVLNYRRADLTARCVASLGDPIRRIYVIDNSDDPWEAARLESCLREGRMGESSVRILTPPTNLGFARGMAFGLEAARSEQAWDAYWIMNNDATAGPDLVSGMVAAFEAYGRHALVAPRVSREGVASRLWYQRLFGLVLTHPMWGAFPYLNGACLLVPAEGATPRLFDTDFFLYGEDVELSWRLSRQGFPLIEVNAEYHHEGHAATQNGSLFYEFHTVRGHLLLARKLAVNRGERWLFMLGRMLSLPARASVRSLRNRTLVPWQALIAAGCAPGRNPDPPRVRPDASR</sequence>
<gene>
    <name evidence="5" type="ORF">B1B_02230</name>
</gene>
<evidence type="ECO:0000256" key="3">
    <source>
        <dbReference type="ARBA" id="ARBA00022679"/>
    </source>
</evidence>
<dbReference type="InterPro" id="IPR029044">
    <property type="entry name" value="Nucleotide-diphossugar_trans"/>
</dbReference>
<reference evidence="5" key="2">
    <citation type="journal article" date="2014" name="ISME J.">
        <title>Microbial stratification in low pH oxic and suboxic macroscopic growths along an acid mine drainage.</title>
        <authorList>
            <person name="Mendez-Garcia C."/>
            <person name="Mesa V."/>
            <person name="Sprenger R.R."/>
            <person name="Richter M."/>
            <person name="Diez M.S."/>
            <person name="Solano J."/>
            <person name="Bargiela R."/>
            <person name="Golyshina O.V."/>
            <person name="Manteca A."/>
            <person name="Ramos J.L."/>
            <person name="Gallego J.R."/>
            <person name="Llorente I."/>
            <person name="Martins Dos Santos V.A."/>
            <person name="Jensen O.N."/>
            <person name="Pelaez A.I."/>
            <person name="Sanchez J."/>
            <person name="Ferrer M."/>
        </authorList>
    </citation>
    <scope>NUCLEOTIDE SEQUENCE</scope>
</reference>
<dbReference type="InterPro" id="IPR001173">
    <property type="entry name" value="Glyco_trans_2-like"/>
</dbReference>
<dbReference type="GO" id="GO:0016757">
    <property type="term" value="F:glycosyltransferase activity"/>
    <property type="evidence" value="ECO:0007669"/>
    <property type="project" value="UniProtKB-KW"/>
</dbReference>
<dbReference type="Gene3D" id="3.90.550.10">
    <property type="entry name" value="Spore Coat Polysaccharide Biosynthesis Protein SpsA, Chain A"/>
    <property type="match status" value="1"/>
</dbReference>
<dbReference type="PANTHER" id="PTHR43179:SF12">
    <property type="entry name" value="GALACTOFURANOSYLTRANSFERASE GLFT2"/>
    <property type="match status" value="1"/>
</dbReference>
<organism evidence="5">
    <name type="scientific">mine drainage metagenome</name>
    <dbReference type="NCBI Taxonomy" id="410659"/>
    <lineage>
        <taxon>unclassified sequences</taxon>
        <taxon>metagenomes</taxon>
        <taxon>ecological metagenomes</taxon>
    </lineage>
</organism>
<evidence type="ECO:0000313" key="5">
    <source>
        <dbReference type="EMBL" id="EQD75242.1"/>
    </source>
</evidence>
<evidence type="ECO:0000256" key="1">
    <source>
        <dbReference type="ARBA" id="ARBA00006739"/>
    </source>
</evidence>
<reference evidence="5" key="1">
    <citation type="submission" date="2013-08" db="EMBL/GenBank/DDBJ databases">
        <authorList>
            <person name="Mendez C."/>
            <person name="Richter M."/>
            <person name="Ferrer M."/>
            <person name="Sanchez J."/>
        </authorList>
    </citation>
    <scope>NUCLEOTIDE SEQUENCE</scope>
</reference>
<evidence type="ECO:0000256" key="2">
    <source>
        <dbReference type="ARBA" id="ARBA00022676"/>
    </source>
</evidence>
<proteinExistence type="inferred from homology"/>
<dbReference type="PANTHER" id="PTHR43179">
    <property type="entry name" value="RHAMNOSYLTRANSFERASE WBBL"/>
    <property type="match status" value="1"/>
</dbReference>
<comment type="similarity">
    <text evidence="1">Belongs to the glycosyltransferase 2 family.</text>
</comment>
<dbReference type="EMBL" id="AUZY01001317">
    <property type="protein sequence ID" value="EQD75242.1"/>
    <property type="molecule type" value="Genomic_DNA"/>
</dbReference>
<keyword evidence="2" id="KW-0328">Glycosyltransferase</keyword>
<name>T1BZT9_9ZZZZ</name>
<dbReference type="Pfam" id="PF00535">
    <property type="entry name" value="Glycos_transf_2"/>
    <property type="match status" value="1"/>
</dbReference>
<keyword evidence="3 5" id="KW-0808">Transferase</keyword>
<feature type="domain" description="Glycosyltransferase 2-like" evidence="4">
    <location>
        <begin position="11"/>
        <end position="148"/>
    </location>
</feature>
<accession>T1BZT9</accession>
<protein>
    <submittedName>
        <fullName evidence="5">Glycosyl transferase family protein</fullName>
    </submittedName>
</protein>